<name>A0A498IGV0_MALDO</name>
<feature type="domain" description="SURP motif" evidence="8">
    <location>
        <begin position="156"/>
        <end position="198"/>
    </location>
</feature>
<feature type="region of interest" description="Disordered" evidence="7">
    <location>
        <begin position="325"/>
        <end position="348"/>
    </location>
</feature>
<evidence type="ECO:0000256" key="2">
    <source>
        <dbReference type="ARBA" id="ARBA00022737"/>
    </source>
</evidence>
<keyword evidence="10" id="KW-1185">Reference proteome</keyword>
<feature type="region of interest" description="Disordered" evidence="7">
    <location>
        <begin position="508"/>
        <end position="554"/>
    </location>
</feature>
<dbReference type="STRING" id="3750.A0A498IGV0"/>
<feature type="compositionally biased region" description="Basic and acidic residues" evidence="7">
    <location>
        <begin position="820"/>
        <end position="841"/>
    </location>
</feature>
<feature type="compositionally biased region" description="Polar residues" evidence="7">
    <location>
        <begin position="859"/>
        <end position="874"/>
    </location>
</feature>
<evidence type="ECO:0000259" key="8">
    <source>
        <dbReference type="PROSITE" id="PS50128"/>
    </source>
</evidence>
<keyword evidence="2" id="KW-0677">Repeat</keyword>
<evidence type="ECO:0000313" key="10">
    <source>
        <dbReference type="Proteomes" id="UP000290289"/>
    </source>
</evidence>
<reference evidence="9 10" key="1">
    <citation type="submission" date="2018-10" db="EMBL/GenBank/DDBJ databases">
        <title>A high-quality apple genome assembly.</title>
        <authorList>
            <person name="Hu J."/>
        </authorList>
    </citation>
    <scope>NUCLEOTIDE SEQUENCE [LARGE SCALE GENOMIC DNA]</scope>
    <source>
        <strain evidence="10">cv. HFTH1</strain>
        <tissue evidence="9">Young leaf</tissue>
    </source>
</reference>
<dbReference type="GO" id="GO:0003723">
    <property type="term" value="F:RNA binding"/>
    <property type="evidence" value="ECO:0007669"/>
    <property type="project" value="UniProtKB-KW"/>
</dbReference>
<evidence type="ECO:0000313" key="9">
    <source>
        <dbReference type="EMBL" id="RXH82828.1"/>
    </source>
</evidence>
<dbReference type="InterPro" id="IPR035967">
    <property type="entry name" value="SWAP/Surp_sf"/>
</dbReference>
<keyword evidence="5" id="KW-0804">Transcription</keyword>
<evidence type="ECO:0000256" key="7">
    <source>
        <dbReference type="SAM" id="MobiDB-lite"/>
    </source>
</evidence>
<evidence type="ECO:0000256" key="4">
    <source>
        <dbReference type="ARBA" id="ARBA00023015"/>
    </source>
</evidence>
<dbReference type="PANTHER" id="PTHR13161:SF15">
    <property type="entry name" value="SPLICING FACTOR, SUPPRESSOR OF WHITE-APRICOT HOMOLOG"/>
    <property type="match status" value="1"/>
</dbReference>
<organism evidence="9 10">
    <name type="scientific">Malus domestica</name>
    <name type="common">Apple</name>
    <name type="synonym">Pyrus malus</name>
    <dbReference type="NCBI Taxonomy" id="3750"/>
    <lineage>
        <taxon>Eukaryota</taxon>
        <taxon>Viridiplantae</taxon>
        <taxon>Streptophyta</taxon>
        <taxon>Embryophyta</taxon>
        <taxon>Tracheophyta</taxon>
        <taxon>Spermatophyta</taxon>
        <taxon>Magnoliopsida</taxon>
        <taxon>eudicotyledons</taxon>
        <taxon>Gunneridae</taxon>
        <taxon>Pentapetalae</taxon>
        <taxon>rosids</taxon>
        <taxon>fabids</taxon>
        <taxon>Rosales</taxon>
        <taxon>Rosaceae</taxon>
        <taxon>Amygdaloideae</taxon>
        <taxon>Maleae</taxon>
        <taxon>Malus</taxon>
    </lineage>
</organism>
<feature type="domain" description="SURP motif" evidence="8">
    <location>
        <begin position="367"/>
        <end position="409"/>
    </location>
</feature>
<dbReference type="FunFam" id="1.10.10.790:FF:000002">
    <property type="entry name" value="Splicing factor 3A subunit 1"/>
    <property type="match status" value="1"/>
</dbReference>
<dbReference type="SMART" id="SM00648">
    <property type="entry name" value="SWAP"/>
    <property type="match status" value="2"/>
</dbReference>
<feature type="compositionally biased region" description="Polar residues" evidence="7">
    <location>
        <begin position="333"/>
        <end position="348"/>
    </location>
</feature>
<sequence>MDMEVVGRHALLFDDDNNASFVNSPDALVEWNSLFIDRYDVRHLLPNPMPPRTRRRHLTRSSSSPPPYHDAALESELDQERYLDLPSPSEEQEQEQGKEPEQAEAGSYHSVGFSYGNLDEFTLQKNNDPEPVFHPAFPVPDILSQNLPPTEKVHQIIARTALFVAKHGGQSEIILRVKQGDNPTFGFLMPDHYLHAYFRFLVNHQELLECDSDGKPLHEEKRADSGLDQTGGALSLLGSVYGSGEDDDGIIEDAPELRKLKSDEAINSASASVPCVSEHLESSGNVAGKTDIVSTSPCIPKKEKVNVIKHNRSITTVKGGAISGMKKEDGATGSLSTAANDSQAPAMPSTSKVELPILEPPADQKRVVDKIVEFILKNGREFEAILIEQNCKQGRFLFLQPSNQYHPYYLKVLQKAQESKVSGKGLVPEKHESVGHVVDSKAAVEGDNVSSESAGHDLPFDYDRKEKFKMVIGNSKEGNGPPPKANEGQSGVSLDAVAAILQAATRGNKNPGLEMFPKSSSGIGQPPTSEGGQNLSSGSLHTSQLRTSVQKANYSGESHVPVPVAKAIAETAALAAANEADSSEASLTREQKLKAERLKRAKMFAAMIKSGSAPLKNESLRGLSVEPPESGLSSSCNVNLSVKEREGSSVPLEADISDKVEELQKKFVADECNERRSKRSYRSKRYEGEELDNDLQQEKEEEDKKGHKNSRKKHRSHHSSEHSRDRHKHKRRHKHDSSDDEKHRHSRRRHKRNSSDDEHQPQKRRNHDRSDDEHRNSRRSDRHSDSSEDEHQLYRRRHKHSNSSEDEHHHRSRSVKHRKPVSEKGAELEEGEIYTKSDQSRASEGAHASREASIDILESHQNGRASSQTSQPTEISDELRAKIRAMLMSTL</sequence>
<feature type="compositionally biased region" description="Basic residues" evidence="7">
    <location>
        <begin position="725"/>
        <end position="735"/>
    </location>
</feature>
<dbReference type="PROSITE" id="PS50128">
    <property type="entry name" value="SURP"/>
    <property type="match status" value="2"/>
</dbReference>
<accession>A0A498IGV0</accession>
<dbReference type="SUPFAM" id="SSF109905">
    <property type="entry name" value="Surp module (SWAP domain)"/>
    <property type="match status" value="2"/>
</dbReference>
<dbReference type="InterPro" id="IPR019147">
    <property type="entry name" value="SWAP_N_domain"/>
</dbReference>
<feature type="compositionally biased region" description="Basic and acidic residues" evidence="7">
    <location>
        <begin position="768"/>
        <end position="793"/>
    </location>
</feature>
<evidence type="ECO:0000256" key="5">
    <source>
        <dbReference type="ARBA" id="ARBA00023163"/>
    </source>
</evidence>
<dbReference type="Pfam" id="PF09750">
    <property type="entry name" value="DRY_EERY"/>
    <property type="match status" value="1"/>
</dbReference>
<dbReference type="InterPro" id="IPR000061">
    <property type="entry name" value="Surp"/>
</dbReference>
<comment type="caution">
    <text evidence="9">The sequence shown here is derived from an EMBL/GenBank/DDBJ whole genome shotgun (WGS) entry which is preliminary data.</text>
</comment>
<feature type="compositionally biased region" description="Basic residues" evidence="7">
    <location>
        <begin position="706"/>
        <end position="717"/>
    </location>
</feature>
<keyword evidence="3" id="KW-0694">RNA-binding</keyword>
<feature type="region of interest" description="Disordered" evidence="7">
    <location>
        <begin position="670"/>
        <end position="877"/>
    </location>
</feature>
<protein>
    <recommendedName>
        <fullName evidence="8">SURP motif domain-containing protein</fullName>
    </recommendedName>
</protein>
<dbReference type="InterPro" id="IPR040397">
    <property type="entry name" value="SWAP"/>
</dbReference>
<keyword evidence="4" id="KW-0805">Transcription regulation</keyword>
<dbReference type="PANTHER" id="PTHR13161">
    <property type="entry name" value="SPLICING FACTOR SUPPRESSOR OF WHITE APRICOT"/>
    <property type="match status" value="1"/>
</dbReference>
<dbReference type="Proteomes" id="UP000290289">
    <property type="component" value="Chromosome 11"/>
</dbReference>
<feature type="compositionally biased region" description="Polar residues" evidence="7">
    <location>
        <begin position="518"/>
        <end position="554"/>
    </location>
</feature>
<feature type="compositionally biased region" description="Basic and acidic residues" evidence="7">
    <location>
        <begin position="696"/>
        <end position="705"/>
    </location>
</feature>
<evidence type="ECO:0000256" key="6">
    <source>
        <dbReference type="ARBA" id="ARBA00023187"/>
    </source>
</evidence>
<dbReference type="EMBL" id="RDQH01000337">
    <property type="protein sequence ID" value="RXH82828.1"/>
    <property type="molecule type" value="Genomic_DNA"/>
</dbReference>
<gene>
    <name evidence="9" type="ORF">DVH24_003326</name>
</gene>
<dbReference type="AlphaFoldDB" id="A0A498IGV0"/>
<evidence type="ECO:0000256" key="3">
    <source>
        <dbReference type="ARBA" id="ARBA00022884"/>
    </source>
</evidence>
<dbReference type="Pfam" id="PF01805">
    <property type="entry name" value="Surp"/>
    <property type="match status" value="2"/>
</dbReference>
<dbReference type="SMART" id="SM01141">
    <property type="entry name" value="DRY_EERY"/>
    <property type="match status" value="1"/>
</dbReference>
<feature type="compositionally biased region" description="Basic residues" evidence="7">
    <location>
        <begin position="810"/>
        <end position="819"/>
    </location>
</feature>
<feature type="region of interest" description="Disordered" evidence="7">
    <location>
        <begin position="45"/>
        <end position="70"/>
    </location>
</feature>
<dbReference type="Gene3D" id="1.10.10.790">
    <property type="entry name" value="Surp module"/>
    <property type="match status" value="2"/>
</dbReference>
<keyword evidence="1" id="KW-0507">mRNA processing</keyword>
<dbReference type="GO" id="GO:0000395">
    <property type="term" value="P:mRNA 5'-splice site recognition"/>
    <property type="evidence" value="ECO:0007669"/>
    <property type="project" value="TreeGrafter"/>
</dbReference>
<evidence type="ECO:0000256" key="1">
    <source>
        <dbReference type="ARBA" id="ARBA00022664"/>
    </source>
</evidence>
<proteinExistence type="predicted"/>
<keyword evidence="6" id="KW-0508">mRNA splicing</keyword>